<dbReference type="Pfam" id="PF08281">
    <property type="entry name" value="Sigma70_r4_2"/>
    <property type="match status" value="1"/>
</dbReference>
<keyword evidence="2" id="KW-0805">Transcription regulation</keyword>
<evidence type="ECO:0000313" key="8">
    <source>
        <dbReference type="EMBL" id="GAA1802879.1"/>
    </source>
</evidence>
<protein>
    <submittedName>
        <fullName evidence="8">SigE family RNA polymerase sigma factor</fullName>
    </submittedName>
</protein>
<proteinExistence type="inferred from homology"/>
<sequence length="157" mass="17829">MSDFEAFYRGTAPRLMRFAYGLTGGLAEAQDFTQEAYARAWQRWSALQKYENPEAWLRLVVTRLATDWWRRLRVRRAEPPPEPDVVAPPDEELMILVAALRTLPIDQRKALALHYLLDQSVADIAVEMSAPVNTVKSWLARGRASLAATLGEHSHVN</sequence>
<name>A0ABP4Y3U0_9ACTN</name>
<evidence type="ECO:0000256" key="4">
    <source>
        <dbReference type="ARBA" id="ARBA00023125"/>
    </source>
</evidence>
<dbReference type="InterPro" id="IPR036388">
    <property type="entry name" value="WH-like_DNA-bd_sf"/>
</dbReference>
<dbReference type="Gene3D" id="1.10.10.10">
    <property type="entry name" value="Winged helix-like DNA-binding domain superfamily/Winged helix DNA-binding domain"/>
    <property type="match status" value="1"/>
</dbReference>
<dbReference type="EMBL" id="BAAALT010000065">
    <property type="protein sequence ID" value="GAA1802879.1"/>
    <property type="molecule type" value="Genomic_DNA"/>
</dbReference>
<evidence type="ECO:0000256" key="5">
    <source>
        <dbReference type="ARBA" id="ARBA00023163"/>
    </source>
</evidence>
<evidence type="ECO:0000256" key="1">
    <source>
        <dbReference type="ARBA" id="ARBA00010641"/>
    </source>
</evidence>
<dbReference type="PANTHER" id="PTHR43133:SF50">
    <property type="entry name" value="ECF RNA POLYMERASE SIGMA FACTOR SIGM"/>
    <property type="match status" value="1"/>
</dbReference>
<dbReference type="CDD" id="cd06171">
    <property type="entry name" value="Sigma70_r4"/>
    <property type="match status" value="1"/>
</dbReference>
<dbReference type="InterPro" id="IPR013249">
    <property type="entry name" value="RNA_pol_sigma70_r4_t2"/>
</dbReference>
<comment type="caution">
    <text evidence="8">The sequence shown here is derived from an EMBL/GenBank/DDBJ whole genome shotgun (WGS) entry which is preliminary data.</text>
</comment>
<dbReference type="InterPro" id="IPR013325">
    <property type="entry name" value="RNA_pol_sigma_r2"/>
</dbReference>
<gene>
    <name evidence="8" type="ORF">GCM10009682_25950</name>
</gene>
<dbReference type="InterPro" id="IPR039425">
    <property type="entry name" value="RNA_pol_sigma-70-like"/>
</dbReference>
<comment type="similarity">
    <text evidence="1">Belongs to the sigma-70 factor family. ECF subfamily.</text>
</comment>
<accession>A0ABP4Y3U0</accession>
<dbReference type="NCBIfam" id="TIGR02937">
    <property type="entry name" value="sigma70-ECF"/>
    <property type="match status" value="1"/>
</dbReference>
<reference evidence="9" key="1">
    <citation type="journal article" date="2019" name="Int. J. Syst. Evol. Microbiol.">
        <title>The Global Catalogue of Microorganisms (GCM) 10K type strain sequencing project: providing services to taxonomists for standard genome sequencing and annotation.</title>
        <authorList>
            <consortium name="The Broad Institute Genomics Platform"/>
            <consortium name="The Broad Institute Genome Sequencing Center for Infectious Disease"/>
            <person name="Wu L."/>
            <person name="Ma J."/>
        </authorList>
    </citation>
    <scope>NUCLEOTIDE SEQUENCE [LARGE SCALE GENOMIC DNA]</scope>
    <source>
        <strain evidence="9">JCM 13250</strain>
    </source>
</reference>
<keyword evidence="3" id="KW-0731">Sigma factor</keyword>
<organism evidence="8 9">
    <name type="scientific">Luedemannella flava</name>
    <dbReference type="NCBI Taxonomy" id="349316"/>
    <lineage>
        <taxon>Bacteria</taxon>
        <taxon>Bacillati</taxon>
        <taxon>Actinomycetota</taxon>
        <taxon>Actinomycetes</taxon>
        <taxon>Micromonosporales</taxon>
        <taxon>Micromonosporaceae</taxon>
        <taxon>Luedemannella</taxon>
    </lineage>
</organism>
<dbReference type="Gene3D" id="1.10.1740.10">
    <property type="match status" value="1"/>
</dbReference>
<dbReference type="InterPro" id="IPR007627">
    <property type="entry name" value="RNA_pol_sigma70_r2"/>
</dbReference>
<dbReference type="SUPFAM" id="SSF88659">
    <property type="entry name" value="Sigma3 and sigma4 domains of RNA polymerase sigma factors"/>
    <property type="match status" value="1"/>
</dbReference>
<keyword evidence="4" id="KW-0238">DNA-binding</keyword>
<dbReference type="PANTHER" id="PTHR43133">
    <property type="entry name" value="RNA POLYMERASE ECF-TYPE SIGMA FACTO"/>
    <property type="match status" value="1"/>
</dbReference>
<keyword evidence="5" id="KW-0804">Transcription</keyword>
<dbReference type="Pfam" id="PF04542">
    <property type="entry name" value="Sigma70_r2"/>
    <property type="match status" value="1"/>
</dbReference>
<dbReference type="InterPro" id="IPR013324">
    <property type="entry name" value="RNA_pol_sigma_r3/r4-like"/>
</dbReference>
<keyword evidence="9" id="KW-1185">Reference proteome</keyword>
<evidence type="ECO:0000256" key="2">
    <source>
        <dbReference type="ARBA" id="ARBA00023015"/>
    </source>
</evidence>
<evidence type="ECO:0000256" key="3">
    <source>
        <dbReference type="ARBA" id="ARBA00023082"/>
    </source>
</evidence>
<dbReference type="InterPro" id="IPR014284">
    <property type="entry name" value="RNA_pol_sigma-70_dom"/>
</dbReference>
<dbReference type="Proteomes" id="UP001500218">
    <property type="component" value="Unassembled WGS sequence"/>
</dbReference>
<feature type="domain" description="RNA polymerase sigma factor 70 region 4 type 2" evidence="7">
    <location>
        <begin position="94"/>
        <end position="146"/>
    </location>
</feature>
<feature type="domain" description="RNA polymerase sigma-70 region 2" evidence="6">
    <location>
        <begin position="8"/>
        <end position="73"/>
    </location>
</feature>
<evidence type="ECO:0000313" key="9">
    <source>
        <dbReference type="Proteomes" id="UP001500218"/>
    </source>
</evidence>
<dbReference type="SUPFAM" id="SSF88946">
    <property type="entry name" value="Sigma2 domain of RNA polymerase sigma factors"/>
    <property type="match status" value="1"/>
</dbReference>
<dbReference type="RefSeq" id="WP_425560402.1">
    <property type="nucleotide sequence ID" value="NZ_BAAALT010000065.1"/>
</dbReference>
<evidence type="ECO:0000259" key="7">
    <source>
        <dbReference type="Pfam" id="PF08281"/>
    </source>
</evidence>
<evidence type="ECO:0000259" key="6">
    <source>
        <dbReference type="Pfam" id="PF04542"/>
    </source>
</evidence>